<gene>
    <name evidence="1" type="ORF">BJ322DRAFT_1011222</name>
</gene>
<keyword evidence="2" id="KW-1185">Reference proteome</keyword>
<name>A0A9P6H875_9AGAM</name>
<sequence length="196" mass="22276">MEKTTFPDLDQDAMIGDKVPNRPLRFAINKIKAMEYIDLWYFTTEGCKEGSQAVPTASAAFSILNTETGVTFQPVDSAKPSKKAIIDEHLTWEQLMTARHTFIATANQAGWPQGSTQSFAEFYINLESLKADGKNPRALILYHAVVRRQWHEMLKAGDKPFNPSRINQNLLTDLENQIRDHDHEALQRQVSRLSQC</sequence>
<reference evidence="1" key="1">
    <citation type="journal article" date="2020" name="Nat. Commun.">
        <title>Large-scale genome sequencing of mycorrhizal fungi provides insights into the early evolution of symbiotic traits.</title>
        <authorList>
            <person name="Miyauchi S."/>
            <person name="Kiss E."/>
            <person name="Kuo A."/>
            <person name="Drula E."/>
            <person name="Kohler A."/>
            <person name="Sanchez-Garcia M."/>
            <person name="Morin E."/>
            <person name="Andreopoulos B."/>
            <person name="Barry K.W."/>
            <person name="Bonito G."/>
            <person name="Buee M."/>
            <person name="Carver A."/>
            <person name="Chen C."/>
            <person name="Cichocki N."/>
            <person name="Clum A."/>
            <person name="Culley D."/>
            <person name="Crous P.W."/>
            <person name="Fauchery L."/>
            <person name="Girlanda M."/>
            <person name="Hayes R.D."/>
            <person name="Keri Z."/>
            <person name="LaButti K."/>
            <person name="Lipzen A."/>
            <person name="Lombard V."/>
            <person name="Magnuson J."/>
            <person name="Maillard F."/>
            <person name="Murat C."/>
            <person name="Nolan M."/>
            <person name="Ohm R.A."/>
            <person name="Pangilinan J."/>
            <person name="Pereira M.F."/>
            <person name="Perotto S."/>
            <person name="Peter M."/>
            <person name="Pfister S."/>
            <person name="Riley R."/>
            <person name="Sitrit Y."/>
            <person name="Stielow J.B."/>
            <person name="Szollosi G."/>
            <person name="Zifcakova L."/>
            <person name="Stursova M."/>
            <person name="Spatafora J.W."/>
            <person name="Tedersoo L."/>
            <person name="Vaario L.M."/>
            <person name="Yamada A."/>
            <person name="Yan M."/>
            <person name="Wang P."/>
            <person name="Xu J."/>
            <person name="Bruns T."/>
            <person name="Baldrian P."/>
            <person name="Vilgalys R."/>
            <person name="Dunand C."/>
            <person name="Henrissat B."/>
            <person name="Grigoriev I.V."/>
            <person name="Hibbett D."/>
            <person name="Nagy L.G."/>
            <person name="Martin F.M."/>
        </authorList>
    </citation>
    <scope>NUCLEOTIDE SEQUENCE</scope>
    <source>
        <strain evidence="1">UH-Tt-Lm1</strain>
    </source>
</reference>
<dbReference type="OrthoDB" id="2688210at2759"/>
<dbReference type="Proteomes" id="UP000736335">
    <property type="component" value="Unassembled WGS sequence"/>
</dbReference>
<dbReference type="EMBL" id="WIUZ02000014">
    <property type="protein sequence ID" value="KAF9781368.1"/>
    <property type="molecule type" value="Genomic_DNA"/>
</dbReference>
<protein>
    <submittedName>
        <fullName evidence="1">Uncharacterized protein</fullName>
    </submittedName>
</protein>
<organism evidence="1 2">
    <name type="scientific">Thelephora terrestris</name>
    <dbReference type="NCBI Taxonomy" id="56493"/>
    <lineage>
        <taxon>Eukaryota</taxon>
        <taxon>Fungi</taxon>
        <taxon>Dikarya</taxon>
        <taxon>Basidiomycota</taxon>
        <taxon>Agaricomycotina</taxon>
        <taxon>Agaricomycetes</taxon>
        <taxon>Thelephorales</taxon>
        <taxon>Thelephoraceae</taxon>
        <taxon>Thelephora</taxon>
    </lineage>
</organism>
<accession>A0A9P6H875</accession>
<evidence type="ECO:0000313" key="1">
    <source>
        <dbReference type="EMBL" id="KAF9781368.1"/>
    </source>
</evidence>
<feature type="non-terminal residue" evidence="1">
    <location>
        <position position="196"/>
    </location>
</feature>
<reference evidence="1" key="2">
    <citation type="submission" date="2020-11" db="EMBL/GenBank/DDBJ databases">
        <authorList>
            <consortium name="DOE Joint Genome Institute"/>
            <person name="Kuo A."/>
            <person name="Miyauchi S."/>
            <person name="Kiss E."/>
            <person name="Drula E."/>
            <person name="Kohler A."/>
            <person name="Sanchez-Garcia M."/>
            <person name="Andreopoulos B."/>
            <person name="Barry K.W."/>
            <person name="Bonito G."/>
            <person name="Buee M."/>
            <person name="Carver A."/>
            <person name="Chen C."/>
            <person name="Cichocki N."/>
            <person name="Clum A."/>
            <person name="Culley D."/>
            <person name="Crous P.W."/>
            <person name="Fauchery L."/>
            <person name="Girlanda M."/>
            <person name="Hayes R."/>
            <person name="Keri Z."/>
            <person name="Labutti K."/>
            <person name="Lipzen A."/>
            <person name="Lombard V."/>
            <person name="Magnuson J."/>
            <person name="Maillard F."/>
            <person name="Morin E."/>
            <person name="Murat C."/>
            <person name="Nolan M."/>
            <person name="Ohm R."/>
            <person name="Pangilinan J."/>
            <person name="Pereira M."/>
            <person name="Perotto S."/>
            <person name="Peter M."/>
            <person name="Riley R."/>
            <person name="Sitrit Y."/>
            <person name="Stielow B."/>
            <person name="Szollosi G."/>
            <person name="Zifcakova L."/>
            <person name="Stursova M."/>
            <person name="Spatafora J.W."/>
            <person name="Tedersoo L."/>
            <person name="Vaario L.-M."/>
            <person name="Yamada A."/>
            <person name="Yan M."/>
            <person name="Wang P."/>
            <person name="Xu J."/>
            <person name="Bruns T."/>
            <person name="Baldrian P."/>
            <person name="Vilgalys R."/>
            <person name="Henrissat B."/>
            <person name="Grigoriev I.V."/>
            <person name="Hibbett D."/>
            <person name="Nagy L.G."/>
            <person name="Martin F.M."/>
        </authorList>
    </citation>
    <scope>NUCLEOTIDE SEQUENCE</scope>
    <source>
        <strain evidence="1">UH-Tt-Lm1</strain>
    </source>
</reference>
<proteinExistence type="predicted"/>
<comment type="caution">
    <text evidence="1">The sequence shown here is derived from an EMBL/GenBank/DDBJ whole genome shotgun (WGS) entry which is preliminary data.</text>
</comment>
<dbReference type="AlphaFoldDB" id="A0A9P6H875"/>
<evidence type="ECO:0000313" key="2">
    <source>
        <dbReference type="Proteomes" id="UP000736335"/>
    </source>
</evidence>